<comment type="caution">
    <text evidence="2">The sequence shown here is derived from an EMBL/GenBank/DDBJ whole genome shotgun (WGS) entry which is preliminary data.</text>
</comment>
<evidence type="ECO:0000256" key="1">
    <source>
        <dbReference type="SAM" id="Phobius"/>
    </source>
</evidence>
<dbReference type="EMBL" id="QPJJ01000033">
    <property type="protein sequence ID" value="RCW62133.1"/>
    <property type="molecule type" value="Genomic_DNA"/>
</dbReference>
<evidence type="ECO:0000313" key="3">
    <source>
        <dbReference type="Proteomes" id="UP000252585"/>
    </source>
</evidence>
<dbReference type="OrthoDB" id="2455030at2"/>
<organism evidence="2 3">
    <name type="scientific">Saliterribacillus persicus</name>
    <dbReference type="NCBI Taxonomy" id="930114"/>
    <lineage>
        <taxon>Bacteria</taxon>
        <taxon>Bacillati</taxon>
        <taxon>Bacillota</taxon>
        <taxon>Bacilli</taxon>
        <taxon>Bacillales</taxon>
        <taxon>Bacillaceae</taxon>
        <taxon>Saliterribacillus</taxon>
    </lineage>
</organism>
<proteinExistence type="predicted"/>
<sequence>MIKLVKGQFIITLITAILFVFHIFVNVIELSGFIDILFYFIMVLAVYNAGLLTQKYIQNK</sequence>
<reference evidence="2 3" key="1">
    <citation type="submission" date="2018-07" db="EMBL/GenBank/DDBJ databases">
        <title>Genomic Encyclopedia of Type Strains, Phase IV (KMG-IV): sequencing the most valuable type-strain genomes for metagenomic binning, comparative biology and taxonomic classification.</title>
        <authorList>
            <person name="Goeker M."/>
        </authorList>
    </citation>
    <scope>NUCLEOTIDE SEQUENCE [LARGE SCALE GENOMIC DNA]</scope>
    <source>
        <strain evidence="2 3">DSM 27696</strain>
    </source>
</reference>
<keyword evidence="1" id="KW-1133">Transmembrane helix</keyword>
<evidence type="ECO:0000313" key="2">
    <source>
        <dbReference type="EMBL" id="RCW62133.1"/>
    </source>
</evidence>
<dbReference type="RefSeq" id="WP_114354619.1">
    <property type="nucleotide sequence ID" value="NZ_QPJJ01000033.1"/>
</dbReference>
<keyword evidence="1" id="KW-0812">Transmembrane</keyword>
<keyword evidence="3" id="KW-1185">Reference proteome</keyword>
<feature type="transmembrane region" description="Helical" evidence="1">
    <location>
        <begin position="7"/>
        <end position="25"/>
    </location>
</feature>
<keyword evidence="1" id="KW-0472">Membrane</keyword>
<protein>
    <submittedName>
        <fullName evidence="2">Uncharacterized protein</fullName>
    </submittedName>
</protein>
<dbReference type="AlphaFoldDB" id="A0A368X2E9"/>
<accession>A0A368X2E9</accession>
<feature type="transmembrane region" description="Helical" evidence="1">
    <location>
        <begin position="31"/>
        <end position="52"/>
    </location>
</feature>
<dbReference type="Proteomes" id="UP000252585">
    <property type="component" value="Unassembled WGS sequence"/>
</dbReference>
<gene>
    <name evidence="2" type="ORF">DFR57_1331</name>
</gene>
<name>A0A368X2E9_9BACI</name>